<evidence type="ECO:0000313" key="3">
    <source>
        <dbReference type="Proteomes" id="UP001303889"/>
    </source>
</evidence>
<proteinExistence type="predicted"/>
<dbReference type="Proteomes" id="UP001303889">
    <property type="component" value="Unassembled WGS sequence"/>
</dbReference>
<protein>
    <submittedName>
        <fullName evidence="2">Uncharacterized protein</fullName>
    </submittedName>
</protein>
<comment type="caution">
    <text evidence="2">The sequence shown here is derived from an EMBL/GenBank/DDBJ whole genome shotgun (WGS) entry which is preliminary data.</text>
</comment>
<feature type="compositionally biased region" description="Basic and acidic residues" evidence="1">
    <location>
        <begin position="169"/>
        <end position="180"/>
    </location>
</feature>
<reference evidence="2" key="1">
    <citation type="journal article" date="2023" name="Mol. Phylogenet. Evol.">
        <title>Genome-scale phylogeny and comparative genomics of the fungal order Sordariales.</title>
        <authorList>
            <person name="Hensen N."/>
            <person name="Bonometti L."/>
            <person name="Westerberg I."/>
            <person name="Brannstrom I.O."/>
            <person name="Guillou S."/>
            <person name="Cros-Aarteil S."/>
            <person name="Calhoun S."/>
            <person name="Haridas S."/>
            <person name="Kuo A."/>
            <person name="Mondo S."/>
            <person name="Pangilinan J."/>
            <person name="Riley R."/>
            <person name="LaButti K."/>
            <person name="Andreopoulos B."/>
            <person name="Lipzen A."/>
            <person name="Chen C."/>
            <person name="Yan M."/>
            <person name="Daum C."/>
            <person name="Ng V."/>
            <person name="Clum A."/>
            <person name="Steindorff A."/>
            <person name="Ohm R.A."/>
            <person name="Martin F."/>
            <person name="Silar P."/>
            <person name="Natvig D.O."/>
            <person name="Lalanne C."/>
            <person name="Gautier V."/>
            <person name="Ament-Velasquez S.L."/>
            <person name="Kruys A."/>
            <person name="Hutchinson M.I."/>
            <person name="Powell A.J."/>
            <person name="Barry K."/>
            <person name="Miller A.N."/>
            <person name="Grigoriev I.V."/>
            <person name="Debuchy R."/>
            <person name="Gladieux P."/>
            <person name="Hiltunen Thoren M."/>
            <person name="Johannesson H."/>
        </authorList>
    </citation>
    <scope>NUCLEOTIDE SEQUENCE</scope>
    <source>
        <strain evidence="2">CBS 103.79</strain>
    </source>
</reference>
<dbReference type="AlphaFoldDB" id="A0AAN6MIP0"/>
<organism evidence="2 3">
    <name type="scientific">Staphylotrichum tortipilum</name>
    <dbReference type="NCBI Taxonomy" id="2831512"/>
    <lineage>
        <taxon>Eukaryota</taxon>
        <taxon>Fungi</taxon>
        <taxon>Dikarya</taxon>
        <taxon>Ascomycota</taxon>
        <taxon>Pezizomycotina</taxon>
        <taxon>Sordariomycetes</taxon>
        <taxon>Sordariomycetidae</taxon>
        <taxon>Sordariales</taxon>
        <taxon>Chaetomiaceae</taxon>
        <taxon>Staphylotrichum</taxon>
    </lineage>
</organism>
<accession>A0AAN6MIP0</accession>
<reference evidence="2" key="2">
    <citation type="submission" date="2023-05" db="EMBL/GenBank/DDBJ databases">
        <authorList>
            <consortium name="Lawrence Berkeley National Laboratory"/>
            <person name="Steindorff A."/>
            <person name="Hensen N."/>
            <person name="Bonometti L."/>
            <person name="Westerberg I."/>
            <person name="Brannstrom I.O."/>
            <person name="Guillou S."/>
            <person name="Cros-Aarteil S."/>
            <person name="Calhoun S."/>
            <person name="Haridas S."/>
            <person name="Kuo A."/>
            <person name="Mondo S."/>
            <person name="Pangilinan J."/>
            <person name="Riley R."/>
            <person name="Labutti K."/>
            <person name="Andreopoulos B."/>
            <person name="Lipzen A."/>
            <person name="Chen C."/>
            <person name="Yanf M."/>
            <person name="Daum C."/>
            <person name="Ng V."/>
            <person name="Clum A."/>
            <person name="Ohm R."/>
            <person name="Martin F."/>
            <person name="Silar P."/>
            <person name="Natvig D."/>
            <person name="Lalanne C."/>
            <person name="Gautier V."/>
            <person name="Ament-Velasquez S.L."/>
            <person name="Kruys A."/>
            <person name="Hutchinson M.I."/>
            <person name="Powell A.J."/>
            <person name="Barry K."/>
            <person name="Miller A.N."/>
            <person name="Grigoriev I.V."/>
            <person name="Debuchy R."/>
            <person name="Gladieux P."/>
            <person name="Thoren M.H."/>
            <person name="Johannesson H."/>
        </authorList>
    </citation>
    <scope>NUCLEOTIDE SEQUENCE</scope>
    <source>
        <strain evidence="2">CBS 103.79</strain>
    </source>
</reference>
<sequence length="378" mass="43130">MTKRDHPHLEAKEEEKPEMTIQDLELNGIFLDENPAGEGTLPRHIDMLRARLVDFACITALVDGLDDDDFEQSDAWRCLHPNTCALVRDCRATSVQAKKFRERKDKEPEWQAFFDASFFTPLQNAVGIKDEDTRLSARAKYDYEYFESLASRHWTLFGGNKKTGRKGHRQDDRRNLTEPRPDRVAFFPISTDGGTRIQRAKGWQSADRAQDGITENFSFTTLQHLAKHGVESNTAGLFRKSPTKLDTVPSNCISFPWLIIEYKKLDQRALITKGHCQAANAGACAIMMLETLSKIVPEAAQNEHIPPVVTMTTAGPLVQVWIMYSCKPSVYYRMDCIWKGVITLASDVVKLQAILENTFTWAMRELRPRLSTYIDLWK</sequence>
<evidence type="ECO:0000256" key="1">
    <source>
        <dbReference type="SAM" id="MobiDB-lite"/>
    </source>
</evidence>
<evidence type="ECO:0000313" key="2">
    <source>
        <dbReference type="EMBL" id="KAK3901600.1"/>
    </source>
</evidence>
<dbReference type="EMBL" id="MU855568">
    <property type="protein sequence ID" value="KAK3901600.1"/>
    <property type="molecule type" value="Genomic_DNA"/>
</dbReference>
<feature type="region of interest" description="Disordered" evidence="1">
    <location>
        <begin position="160"/>
        <end position="180"/>
    </location>
</feature>
<name>A0AAN6MIP0_9PEZI</name>
<feature type="non-terminal residue" evidence="2">
    <location>
        <position position="378"/>
    </location>
</feature>
<gene>
    <name evidence="2" type="ORF">C8A05DRAFT_16236</name>
</gene>
<keyword evidence="3" id="KW-1185">Reference proteome</keyword>